<protein>
    <submittedName>
        <fullName evidence="1">Zn(2)-C6 fungal-type domain-containing protein</fullName>
    </submittedName>
</protein>
<proteinExistence type="predicted"/>
<dbReference type="AlphaFoldDB" id="A0A8H6WBJ0"/>
<evidence type="ECO:0000313" key="2">
    <source>
        <dbReference type="Proteomes" id="UP000636479"/>
    </source>
</evidence>
<dbReference type="RefSeq" id="XP_037223975.1">
    <property type="nucleotide sequence ID" value="XM_037358880.1"/>
</dbReference>
<dbReference type="Proteomes" id="UP000636479">
    <property type="component" value="Unassembled WGS sequence"/>
</dbReference>
<gene>
    <name evidence="1" type="ORF">MIND_00197500</name>
</gene>
<name>A0A8H6WBJ0_9AGAR</name>
<reference evidence="1" key="1">
    <citation type="submission" date="2020-05" db="EMBL/GenBank/DDBJ databases">
        <title>Mycena genomes resolve the evolution of fungal bioluminescence.</title>
        <authorList>
            <person name="Tsai I.J."/>
        </authorList>
    </citation>
    <scope>NUCLEOTIDE SEQUENCE</scope>
    <source>
        <strain evidence="1">171206Taipei</strain>
    </source>
</reference>
<evidence type="ECO:0000313" key="1">
    <source>
        <dbReference type="EMBL" id="KAF7311867.1"/>
    </source>
</evidence>
<dbReference type="GeneID" id="59341396"/>
<comment type="caution">
    <text evidence="1">The sequence shown here is derived from an EMBL/GenBank/DDBJ whole genome shotgun (WGS) entry which is preliminary data.</text>
</comment>
<accession>A0A8H6WBJ0</accession>
<dbReference type="EMBL" id="JACAZF010000002">
    <property type="protein sequence ID" value="KAF7311867.1"/>
    <property type="molecule type" value="Genomic_DNA"/>
</dbReference>
<keyword evidence="2" id="KW-1185">Reference proteome</keyword>
<dbReference type="OrthoDB" id="3145912at2759"/>
<sequence>MTCNATEPCFPLELEREIFETAAIFYPEMIPSLLCVARRAHYWIEPLLYREIHLTDSGRGNAAWTSLLSKSEEFAARSVRHLVLDHSLDVTSQETIQGLQKCTMVTHLALFPSLPPIHDLLPIFSAMPLHRLAGHLHDLFDLNSDTISLQLRPFQSLTHLDIFDDLDSIKLSILDAILALPSLRHLSVQCSHDLQSTMESAEYILARSNLDALVFLAAENNCSNKSEDETDDKVAHTVGDMQKHIDDPAFVMCTYADWDEGASEGPSFWTVVDEFVESKQKRRQLKDVQGRVRVRRNKSFWFPNE</sequence>
<organism evidence="1 2">
    <name type="scientific">Mycena indigotica</name>
    <dbReference type="NCBI Taxonomy" id="2126181"/>
    <lineage>
        <taxon>Eukaryota</taxon>
        <taxon>Fungi</taxon>
        <taxon>Dikarya</taxon>
        <taxon>Basidiomycota</taxon>
        <taxon>Agaricomycotina</taxon>
        <taxon>Agaricomycetes</taxon>
        <taxon>Agaricomycetidae</taxon>
        <taxon>Agaricales</taxon>
        <taxon>Marasmiineae</taxon>
        <taxon>Mycenaceae</taxon>
        <taxon>Mycena</taxon>
    </lineage>
</organism>